<proteinExistence type="predicted"/>
<gene>
    <name evidence="3" type="ORF">A176_004651</name>
</gene>
<dbReference type="AlphaFoldDB" id="A0A0H4WY53"/>
<dbReference type="RefSeq" id="WP_002637121.1">
    <property type="nucleotide sequence ID" value="NZ_CP012109.1"/>
</dbReference>
<dbReference type="Pfam" id="PF13590">
    <property type="entry name" value="DUF4136"/>
    <property type="match status" value="1"/>
</dbReference>
<dbReference type="eggNOG" id="ENOG5032YB2">
    <property type="taxonomic scope" value="Bacteria"/>
</dbReference>
<evidence type="ECO:0000313" key="3">
    <source>
        <dbReference type="EMBL" id="AKQ67739.1"/>
    </source>
</evidence>
<feature type="domain" description="DUF4136" evidence="2">
    <location>
        <begin position="24"/>
        <end position="190"/>
    </location>
</feature>
<evidence type="ECO:0000313" key="4">
    <source>
        <dbReference type="Proteomes" id="UP000009026"/>
    </source>
</evidence>
<keyword evidence="4" id="KW-1185">Reference proteome</keyword>
<reference evidence="3 4" key="1">
    <citation type="journal article" date="2016" name="PLoS ONE">
        <title>Complete Genome Sequence and Comparative Genomics of a Novel Myxobacterium Myxococcus hansupus.</title>
        <authorList>
            <person name="Sharma G."/>
            <person name="Narwani T."/>
            <person name="Subramanian S."/>
        </authorList>
    </citation>
    <scope>NUCLEOTIDE SEQUENCE [LARGE SCALE GENOMIC DNA]</scope>
    <source>
        <strain evidence="4">mixupus</strain>
    </source>
</reference>
<dbReference type="OrthoDB" id="5432251at2"/>
<feature type="signal peptide" evidence="1">
    <location>
        <begin position="1"/>
        <end position="20"/>
    </location>
</feature>
<organism evidence="3 4">
    <name type="scientific">Pseudomyxococcus hansupus</name>
    <dbReference type="NCBI Taxonomy" id="1297742"/>
    <lineage>
        <taxon>Bacteria</taxon>
        <taxon>Pseudomonadati</taxon>
        <taxon>Myxococcota</taxon>
        <taxon>Myxococcia</taxon>
        <taxon>Myxococcales</taxon>
        <taxon>Cystobacterineae</taxon>
        <taxon>Myxococcaceae</taxon>
        <taxon>Pseudomyxococcus</taxon>
    </lineage>
</organism>
<protein>
    <submittedName>
        <fullName evidence="3">Phosphonate ABC transporter phosphate-binding periplasmic component</fullName>
    </submittedName>
</protein>
<dbReference type="KEGG" id="mym:A176_004651"/>
<name>A0A0H4WY53_9BACT</name>
<feature type="chain" id="PRO_5005212137" evidence="1">
    <location>
        <begin position="21"/>
        <end position="193"/>
    </location>
</feature>
<dbReference type="InterPro" id="IPR025411">
    <property type="entry name" value="DUF4136"/>
</dbReference>
<sequence length="193" mass="21610">MRLLTRIAPPLLALAFAACSGIDVNTNYDPSATQKLEGYRTYAWLPQPTGKDDRVYNPIVGARVEQTVDRYLLARGYKKVETGANPDFLIGWHGAIHNALKAETVDDYYGYPWGGPFTDPFYAGGAVTMPETYLREYEEGSLILDVVDPESKQLVWRGTAQAELSENANAQKQQKKLDESVEQLLKHFPPKTK</sequence>
<dbReference type="EMBL" id="CP012109">
    <property type="protein sequence ID" value="AKQ67739.1"/>
    <property type="molecule type" value="Genomic_DNA"/>
</dbReference>
<evidence type="ECO:0000256" key="1">
    <source>
        <dbReference type="SAM" id="SignalP"/>
    </source>
</evidence>
<keyword evidence="1" id="KW-0732">Signal</keyword>
<dbReference type="Proteomes" id="UP000009026">
    <property type="component" value="Chromosome"/>
</dbReference>
<evidence type="ECO:0000259" key="2">
    <source>
        <dbReference type="Pfam" id="PF13590"/>
    </source>
</evidence>
<accession>A0A0H4WY53</accession>
<dbReference type="Gene3D" id="3.30.160.670">
    <property type="match status" value="1"/>
</dbReference>
<dbReference type="PATRIC" id="fig|1297742.4.peg.4696"/>
<dbReference type="PROSITE" id="PS51257">
    <property type="entry name" value="PROKAR_LIPOPROTEIN"/>
    <property type="match status" value="1"/>
</dbReference>